<evidence type="ECO:0000313" key="3">
    <source>
        <dbReference type="Proteomes" id="UP001153069"/>
    </source>
</evidence>
<feature type="compositionally biased region" description="Low complexity" evidence="1">
    <location>
        <begin position="235"/>
        <end position="244"/>
    </location>
</feature>
<feature type="region of interest" description="Disordered" evidence="1">
    <location>
        <begin position="1"/>
        <end position="28"/>
    </location>
</feature>
<feature type="compositionally biased region" description="Low complexity" evidence="1">
    <location>
        <begin position="255"/>
        <end position="280"/>
    </location>
</feature>
<evidence type="ECO:0000313" key="2">
    <source>
        <dbReference type="EMBL" id="CAB9510535.1"/>
    </source>
</evidence>
<evidence type="ECO:0000256" key="1">
    <source>
        <dbReference type="SAM" id="MobiDB-lite"/>
    </source>
</evidence>
<feature type="compositionally biased region" description="Low complexity" evidence="1">
    <location>
        <begin position="417"/>
        <end position="428"/>
    </location>
</feature>
<dbReference type="AlphaFoldDB" id="A0A9N8HFL6"/>
<protein>
    <submittedName>
        <fullName evidence="2">Uncharacterized protein</fullName>
    </submittedName>
</protein>
<organism evidence="2 3">
    <name type="scientific">Seminavis robusta</name>
    <dbReference type="NCBI Taxonomy" id="568900"/>
    <lineage>
        <taxon>Eukaryota</taxon>
        <taxon>Sar</taxon>
        <taxon>Stramenopiles</taxon>
        <taxon>Ochrophyta</taxon>
        <taxon>Bacillariophyta</taxon>
        <taxon>Bacillariophyceae</taxon>
        <taxon>Bacillariophycidae</taxon>
        <taxon>Naviculales</taxon>
        <taxon>Naviculaceae</taxon>
        <taxon>Seminavis</taxon>
    </lineage>
</organism>
<feature type="compositionally biased region" description="Polar residues" evidence="1">
    <location>
        <begin position="452"/>
        <end position="462"/>
    </location>
</feature>
<accession>A0A9N8HFL6</accession>
<feature type="region of interest" description="Disordered" evidence="1">
    <location>
        <begin position="387"/>
        <end position="463"/>
    </location>
</feature>
<keyword evidence="3" id="KW-1185">Reference proteome</keyword>
<feature type="compositionally biased region" description="Polar residues" evidence="1">
    <location>
        <begin position="346"/>
        <end position="368"/>
    </location>
</feature>
<dbReference type="EMBL" id="CAICTM010000439">
    <property type="protein sequence ID" value="CAB9510535.1"/>
    <property type="molecule type" value="Genomic_DNA"/>
</dbReference>
<sequence length="503" mass="55498">MERSRPYKVLGGRRDHLPSDNNSIVEKPRPYNYFAHQLQKMAASEINRKETLTTAACGHAATQSSSGNEKKGYLHSPVDVTTTGTPKRRRKEDGDGSRIRFSPEKNKKEALDNDDTCTDTDARNNTHANSPDEDDHSQLAGTFILQPMDQQYRVNDNLSYSDSESSVVRNLNQELMWETLKEDEEEEEDAPFDCRFHTGTSGKVVLEGSPATGMTLLTHQHASLPPPAKEPPSPDTRSSSKTSSMDQDEQTVEDSTSSSCSSSYSSSTSFSNTSNRSSSSPMQSAPRTLEFVGRQISECSSVTMELDSEGSTSSAGSYSSDYDSESYDASINSLDTGVMSKREGSNYLSFKRNQGSRATDSSTLSDRQCQPADSLSFWMWSLGETDNQFDSPTQQLQPKPSPLNNPRTRSSKKRKGQQSNQQQQQRQASGGGSFMFPMFPTDPFKSAESHQRSNQQTASTDSPLFLDVMADELKQLAIIAGKSSEDLVSSIFTQLCEDSRESS</sequence>
<dbReference type="Proteomes" id="UP001153069">
    <property type="component" value="Unassembled WGS sequence"/>
</dbReference>
<name>A0A9N8HFL6_9STRA</name>
<feature type="compositionally biased region" description="Basic and acidic residues" evidence="1">
    <location>
        <begin position="91"/>
        <end position="111"/>
    </location>
</feature>
<feature type="region of interest" description="Disordered" evidence="1">
    <location>
        <begin position="57"/>
        <end position="137"/>
    </location>
</feature>
<gene>
    <name evidence="2" type="ORF">SEMRO_440_G143550.1</name>
</gene>
<feature type="compositionally biased region" description="Polar residues" evidence="1">
    <location>
        <begin position="387"/>
        <end position="408"/>
    </location>
</feature>
<feature type="compositionally biased region" description="Pro residues" evidence="1">
    <location>
        <begin position="224"/>
        <end position="234"/>
    </location>
</feature>
<proteinExistence type="predicted"/>
<feature type="region of interest" description="Disordered" evidence="1">
    <location>
        <begin position="221"/>
        <end position="368"/>
    </location>
</feature>
<feature type="compositionally biased region" description="Low complexity" evidence="1">
    <location>
        <begin position="309"/>
        <end position="321"/>
    </location>
</feature>
<reference evidence="2" key="1">
    <citation type="submission" date="2020-06" db="EMBL/GenBank/DDBJ databases">
        <authorList>
            <consortium name="Plant Systems Biology data submission"/>
        </authorList>
    </citation>
    <scope>NUCLEOTIDE SEQUENCE</scope>
    <source>
        <strain evidence="2">D6</strain>
    </source>
</reference>
<comment type="caution">
    <text evidence="2">The sequence shown here is derived from an EMBL/GenBank/DDBJ whole genome shotgun (WGS) entry which is preliminary data.</text>
</comment>